<dbReference type="InterPro" id="IPR036005">
    <property type="entry name" value="Creatinase/aminopeptidase-like"/>
</dbReference>
<feature type="domain" description="Aminopeptidase P N-terminal" evidence="8">
    <location>
        <begin position="44"/>
        <end position="182"/>
    </location>
</feature>
<dbReference type="Proteomes" id="UP000291483">
    <property type="component" value="Unassembled WGS sequence"/>
</dbReference>
<dbReference type="Gene3D" id="3.40.350.10">
    <property type="entry name" value="Creatinase/prolidase N-terminal domain"/>
    <property type="match status" value="1"/>
</dbReference>
<evidence type="ECO:0000256" key="4">
    <source>
        <dbReference type="ARBA" id="ARBA00012574"/>
    </source>
</evidence>
<comment type="catalytic activity">
    <reaction evidence="1">
        <text>Release of any N-terminal amino acid, including proline, that is linked to proline, even from a dipeptide or tripeptide.</text>
        <dbReference type="EC" id="3.4.11.9"/>
    </reaction>
</comment>
<dbReference type="EC" id="3.4.11.9" evidence="4"/>
<name>A0A4V2GAF8_9MICO</name>
<dbReference type="CDD" id="cd01087">
    <property type="entry name" value="Prolidase"/>
    <property type="match status" value="1"/>
</dbReference>
<keyword evidence="7" id="KW-0464">Manganese</keyword>
<dbReference type="Pfam" id="PF00557">
    <property type="entry name" value="Peptidase_M24"/>
    <property type="match status" value="1"/>
</dbReference>
<keyword evidence="5" id="KW-0479">Metal-binding</keyword>
<evidence type="ECO:0000256" key="2">
    <source>
        <dbReference type="ARBA" id="ARBA00001936"/>
    </source>
</evidence>
<comment type="cofactor">
    <cofactor evidence="2">
        <name>Mn(2+)</name>
        <dbReference type="ChEBI" id="CHEBI:29035"/>
    </cofactor>
</comment>
<keyword evidence="6" id="KW-0378">Hydrolase</keyword>
<evidence type="ECO:0000259" key="8">
    <source>
        <dbReference type="SMART" id="SM01011"/>
    </source>
</evidence>
<dbReference type="InterPro" id="IPR007865">
    <property type="entry name" value="Aminopep_P_N"/>
</dbReference>
<dbReference type="SUPFAM" id="SSF53092">
    <property type="entry name" value="Creatinase/prolidase N-terminal domain"/>
    <property type="match status" value="1"/>
</dbReference>
<dbReference type="PANTHER" id="PTHR43226:SF4">
    <property type="entry name" value="XAA-PRO AMINOPEPTIDASE 3"/>
    <property type="match status" value="1"/>
</dbReference>
<dbReference type="Pfam" id="PF05195">
    <property type="entry name" value="AMP_N"/>
    <property type="match status" value="1"/>
</dbReference>
<dbReference type="GO" id="GO:0006508">
    <property type="term" value="P:proteolysis"/>
    <property type="evidence" value="ECO:0007669"/>
    <property type="project" value="TreeGrafter"/>
</dbReference>
<comment type="caution">
    <text evidence="9">The sequence shown here is derived from an EMBL/GenBank/DDBJ whole genome shotgun (WGS) entry which is preliminary data.</text>
</comment>
<dbReference type="InterPro" id="IPR000994">
    <property type="entry name" value="Pept_M24"/>
</dbReference>
<dbReference type="EMBL" id="SHLC01000001">
    <property type="protein sequence ID" value="RZU64076.1"/>
    <property type="molecule type" value="Genomic_DNA"/>
</dbReference>
<accession>A0A4V2GAF8</accession>
<dbReference type="PANTHER" id="PTHR43226">
    <property type="entry name" value="XAA-PRO AMINOPEPTIDASE 3"/>
    <property type="match status" value="1"/>
</dbReference>
<evidence type="ECO:0000313" key="10">
    <source>
        <dbReference type="Proteomes" id="UP000291483"/>
    </source>
</evidence>
<dbReference type="InterPro" id="IPR029149">
    <property type="entry name" value="Creatin/AminoP/Spt16_N"/>
</dbReference>
<comment type="similarity">
    <text evidence="3">Belongs to the peptidase M24B family.</text>
</comment>
<evidence type="ECO:0000256" key="3">
    <source>
        <dbReference type="ARBA" id="ARBA00008766"/>
    </source>
</evidence>
<dbReference type="OrthoDB" id="9806388at2"/>
<evidence type="ECO:0000256" key="5">
    <source>
        <dbReference type="ARBA" id="ARBA00022723"/>
    </source>
</evidence>
<dbReference type="AlphaFoldDB" id="A0A4V2GAF8"/>
<dbReference type="GO" id="GO:0070006">
    <property type="term" value="F:metalloaminopeptidase activity"/>
    <property type="evidence" value="ECO:0007669"/>
    <property type="project" value="InterPro"/>
</dbReference>
<gene>
    <name evidence="9" type="ORF">EV379_0370</name>
</gene>
<sequence>MTTITTSERGRLPVLTKNAGFQRRMAEDWGVPDRAPRLAAGLSASTAGHRDRLSAEWPGATLVVSAGGAMLRNDDEFFPFRADSDFLWLTGCPSPDAVLVMYPGGAGHDSVLYLSEPIVAGDPDYVSGRERSELWMGGAPTLREWSEALAVEVRGLGSLAGDLGVARTSALYSAGRPTAASGLPVELHARGAAELGRSISELRVVKDDWEIQQLREAVDATVEGFEAVASELRRASEDGGERWLQGTFDRIARTRGNTTGYRTIVAAGEHAPVLHWTRNDGPIRDGDLLLLDAGVETRTFYTSDVTRTFPINGGFTAAQRQVHDLVQAAHEAGMDAVRPGNTFTGFHHAAMAVIAQGLHDWDLLGVSVDEALSEQGQHHRRYLICGIGHHLGLDVHDCSKARHEHYNGAELAPGMALTVEPGLYFHAHDQSVPPELRGIGVRIEDDLVVTATGADNLSAALPRDATGLENWVRGLQ</sequence>
<dbReference type="InterPro" id="IPR052433">
    <property type="entry name" value="X-Pro_dipept-like"/>
</dbReference>
<dbReference type="RefSeq" id="WP_130504654.1">
    <property type="nucleotide sequence ID" value="NZ_SHLC01000001.1"/>
</dbReference>
<dbReference type="GO" id="GO:0005829">
    <property type="term" value="C:cytosol"/>
    <property type="evidence" value="ECO:0007669"/>
    <property type="project" value="TreeGrafter"/>
</dbReference>
<evidence type="ECO:0000313" key="9">
    <source>
        <dbReference type="EMBL" id="RZU64076.1"/>
    </source>
</evidence>
<evidence type="ECO:0000256" key="1">
    <source>
        <dbReference type="ARBA" id="ARBA00001424"/>
    </source>
</evidence>
<dbReference type="Gene3D" id="3.90.230.10">
    <property type="entry name" value="Creatinase/methionine aminopeptidase superfamily"/>
    <property type="match status" value="1"/>
</dbReference>
<protein>
    <recommendedName>
        <fullName evidence="4">Xaa-Pro aminopeptidase</fullName>
        <ecNumber evidence="4">3.4.11.9</ecNumber>
    </recommendedName>
</protein>
<dbReference type="SUPFAM" id="SSF55920">
    <property type="entry name" value="Creatinase/aminopeptidase"/>
    <property type="match status" value="1"/>
</dbReference>
<keyword evidence="10" id="KW-1185">Reference proteome</keyword>
<keyword evidence="9" id="KW-0031">Aminopeptidase</keyword>
<dbReference type="SMART" id="SM01011">
    <property type="entry name" value="AMP_N"/>
    <property type="match status" value="1"/>
</dbReference>
<reference evidence="9 10" key="1">
    <citation type="submission" date="2019-02" db="EMBL/GenBank/DDBJ databases">
        <title>Sequencing the genomes of 1000 actinobacteria strains.</title>
        <authorList>
            <person name="Klenk H.-P."/>
        </authorList>
    </citation>
    <scope>NUCLEOTIDE SEQUENCE [LARGE SCALE GENOMIC DNA]</scope>
    <source>
        <strain evidence="9 10">DSM 18319</strain>
    </source>
</reference>
<dbReference type="GO" id="GO:0030145">
    <property type="term" value="F:manganese ion binding"/>
    <property type="evidence" value="ECO:0007669"/>
    <property type="project" value="InterPro"/>
</dbReference>
<evidence type="ECO:0000256" key="6">
    <source>
        <dbReference type="ARBA" id="ARBA00022801"/>
    </source>
</evidence>
<proteinExistence type="inferred from homology"/>
<organism evidence="9 10">
    <name type="scientific">Microterricola gilva</name>
    <dbReference type="NCBI Taxonomy" id="393267"/>
    <lineage>
        <taxon>Bacteria</taxon>
        <taxon>Bacillati</taxon>
        <taxon>Actinomycetota</taxon>
        <taxon>Actinomycetes</taxon>
        <taxon>Micrococcales</taxon>
        <taxon>Microbacteriaceae</taxon>
        <taxon>Microterricola</taxon>
    </lineage>
</organism>
<keyword evidence="9" id="KW-0645">Protease</keyword>
<evidence type="ECO:0000256" key="7">
    <source>
        <dbReference type="ARBA" id="ARBA00023211"/>
    </source>
</evidence>